<dbReference type="InParanoid" id="F2UB91"/>
<dbReference type="SUPFAM" id="SSF48371">
    <property type="entry name" value="ARM repeat"/>
    <property type="match status" value="1"/>
</dbReference>
<feature type="region of interest" description="Disordered" evidence="8">
    <location>
        <begin position="724"/>
        <end position="987"/>
    </location>
</feature>
<keyword evidence="6" id="KW-0653">Protein transport</keyword>
<dbReference type="KEGG" id="sre:PTSG_05451"/>
<comment type="subcellular location">
    <subcellularLocation>
        <location evidence="1">Endomembrane system</location>
    </subcellularLocation>
</comment>
<feature type="region of interest" description="Disordered" evidence="8">
    <location>
        <begin position="1031"/>
        <end position="1056"/>
    </location>
</feature>
<feature type="compositionally biased region" description="Basic residues" evidence="8">
    <location>
        <begin position="864"/>
        <end position="880"/>
    </location>
</feature>
<feature type="compositionally biased region" description="Basic and acidic residues" evidence="8">
    <location>
        <begin position="924"/>
        <end position="935"/>
    </location>
</feature>
<evidence type="ECO:0000256" key="5">
    <source>
        <dbReference type="ARBA" id="ARBA00022737"/>
    </source>
</evidence>
<keyword evidence="11" id="KW-1185">Reference proteome</keyword>
<dbReference type="GO" id="GO:0010008">
    <property type="term" value="C:endosome membrane"/>
    <property type="evidence" value="ECO:0007669"/>
    <property type="project" value="TreeGrafter"/>
</dbReference>
<accession>F2UB91</accession>
<feature type="compositionally biased region" description="Basic residues" evidence="8">
    <location>
        <begin position="746"/>
        <end position="773"/>
    </location>
</feature>
<dbReference type="Pfam" id="PF06375">
    <property type="entry name" value="AP3D1"/>
    <property type="match status" value="1"/>
</dbReference>
<feature type="domain" description="AP-3 complex subunit delta" evidence="9">
    <location>
        <begin position="662"/>
        <end position="834"/>
    </location>
</feature>
<evidence type="ECO:0000256" key="4">
    <source>
        <dbReference type="ARBA" id="ARBA00022448"/>
    </source>
</evidence>
<feature type="compositionally biased region" description="Polar residues" evidence="8">
    <location>
        <begin position="689"/>
        <end position="706"/>
    </location>
</feature>
<evidence type="ECO:0000313" key="11">
    <source>
        <dbReference type="Proteomes" id="UP000007799"/>
    </source>
</evidence>
<dbReference type="InterPro" id="IPR002553">
    <property type="entry name" value="Clathrin/coatomer_adapt-like_N"/>
</dbReference>
<organism evidence="11">
    <name type="scientific">Salpingoeca rosetta (strain ATCC 50818 / BSB-021)</name>
    <dbReference type="NCBI Taxonomy" id="946362"/>
    <lineage>
        <taxon>Eukaryota</taxon>
        <taxon>Choanoflagellata</taxon>
        <taxon>Craspedida</taxon>
        <taxon>Salpingoecidae</taxon>
        <taxon>Salpingoeca</taxon>
    </lineage>
</organism>
<feature type="compositionally biased region" description="Acidic residues" evidence="8">
    <location>
        <begin position="1165"/>
        <end position="1181"/>
    </location>
</feature>
<evidence type="ECO:0000256" key="1">
    <source>
        <dbReference type="ARBA" id="ARBA00004308"/>
    </source>
</evidence>
<dbReference type="GO" id="GO:0006896">
    <property type="term" value="P:Golgi to vacuole transport"/>
    <property type="evidence" value="ECO:0007669"/>
    <property type="project" value="TreeGrafter"/>
</dbReference>
<dbReference type="EMBL" id="GL832967">
    <property type="protein sequence ID" value="EGD73757.1"/>
    <property type="molecule type" value="Genomic_DNA"/>
</dbReference>
<evidence type="ECO:0000256" key="2">
    <source>
        <dbReference type="ARBA" id="ARBA00006613"/>
    </source>
</evidence>
<dbReference type="PANTHER" id="PTHR22781:SF12">
    <property type="entry name" value="AP-3 COMPLEX SUBUNIT DELTA-1"/>
    <property type="match status" value="1"/>
</dbReference>
<evidence type="ECO:0000313" key="10">
    <source>
        <dbReference type="EMBL" id="EGD73757.1"/>
    </source>
</evidence>
<keyword evidence="4" id="KW-0813">Transport</keyword>
<keyword evidence="5" id="KW-0677">Repeat</keyword>
<gene>
    <name evidence="10" type="ORF">PTSG_05451</name>
</gene>
<feature type="region of interest" description="Disordered" evidence="8">
    <location>
        <begin position="676"/>
        <end position="707"/>
    </location>
</feature>
<dbReference type="Proteomes" id="UP000007799">
    <property type="component" value="Unassembled WGS sequence"/>
</dbReference>
<dbReference type="Pfam" id="PF26171">
    <property type="entry name" value="Mu_AP3"/>
    <property type="match status" value="1"/>
</dbReference>
<dbReference type="InterPro" id="IPR016024">
    <property type="entry name" value="ARM-type_fold"/>
</dbReference>
<feature type="compositionally biased region" description="Basic and acidic residues" evidence="8">
    <location>
        <begin position="1093"/>
        <end position="1108"/>
    </location>
</feature>
<dbReference type="OrthoDB" id="10264595at2759"/>
<feature type="compositionally biased region" description="Basic and acidic residues" evidence="8">
    <location>
        <begin position="854"/>
        <end position="863"/>
    </location>
</feature>
<dbReference type="FunCoup" id="F2UB91">
    <property type="interactions" value="1437"/>
</dbReference>
<feature type="compositionally biased region" description="Acidic residues" evidence="8">
    <location>
        <begin position="1125"/>
        <end position="1148"/>
    </location>
</feature>
<evidence type="ECO:0000259" key="9">
    <source>
        <dbReference type="SMART" id="SM01354"/>
    </source>
</evidence>
<feature type="compositionally biased region" description="Acidic residues" evidence="8">
    <location>
        <begin position="806"/>
        <end position="822"/>
    </location>
</feature>
<dbReference type="Pfam" id="PF01602">
    <property type="entry name" value="Adaptin_N"/>
    <property type="match status" value="1"/>
</dbReference>
<feature type="compositionally biased region" description="Basic residues" evidence="8">
    <location>
        <begin position="936"/>
        <end position="958"/>
    </location>
</feature>
<dbReference type="SMART" id="SM01354">
    <property type="entry name" value="BLVR"/>
    <property type="match status" value="1"/>
</dbReference>
<dbReference type="STRING" id="946362.F2UB91"/>
<sequence>MFEKTLGDLIRGIRSHPDDEAKYISSCMDEIRKELAQPDLDIKANALAKLTYLQMLGYDMSWAAFHVVEVMTSKKYAHKRIGFLAAAQSFHDNTDVLMLTTNMLKKSLTSHNQYESGLALNGLSNFIRDDLARDLASDLISLLTSVRPYVRKRATLVMYKLFLKYPDALRAAFPKLKDKLEDEDPGVQAAAVNVICELARKNPKNYLSLAPTFFKLLTTSTNNWLRIKIVKLFAALCPLEPRLGRKLVEPLTELIHGTPATSLLYECINTVLAGIPDHTATIQLCVQKLRIFIEDSDQNLKYLGLQAMASVLKIAPKAVLPHRDLVIECLDDDDESIRLRALDLLAGMVTKKTLIDIVRRLLQHLERTEGQTYRDEVVAKIIQMCSQSTYQYITNFEWYVQVLVQLTRVENTRHGALIRDQLMDVAIRARVKVLRPFACKQMAALLTDQRLYSGHNIECGISEVLYAAAWISGEFSEHLDTPTATTVVEALLQPRTAQLPGPIQAVFIHNCLKVYAADETATAANGDDDGDGDDGAVRDSEDLQAMRGVLTARLPLFVQSGDLEVQERAVLVSQIVAFVEADLAKGHHPHKELAALYAGNLNPVAAKAQRKVPVPENVDLDRWINTPPASEDEEEDRDLFSDAIFAGVSEKATPLASRYESDDEEDLRRRRQVRMAAQAANPYHLGQYATPSGGTTSMASSQQISQEEVDQIPVRTLDLGPSIKLDVAPVPGTGLDFGVEDDTEKKKKKDKKKRKKKRKKLSKKEIRRLKKKGLPIPEGPPSSSDEDDDDHHRAAAAKIDILAQEDMPEGAEESGGDEEPAVDDPHAALNIDLEAAGEFELPKPSHYDAMTAHTHADSDDQDKKKKKKKDKKKRKKKSKKTKEVEPAGDEPVEAPKVDVGDIAGETTVDAPPAEEQSALDSWLSEDKPKAAEKKDKKDKKDKKKSKKDKKKKKKKAKKEKGAESAVETAAADEASAAPPSPPIAPVLHPLLKDDTVAVAYQLNATSGAVRLQFVVKNHAAGAITDVALTPADDSEAKPDGSGPVSVSSSLAGGAAETAEIVLPITDDARETSFKATLTYACAGGVAEQAQAEEAIKEEEGKEEDKHSAEDEEDGDKEEREKKDGEEGEAEMAGDEQTEAGEDKEDAGDAGDAGEGVATEDTKEGQEEEEMNKEENEGDEGEGSTTTAATDEEPAATTATASSSSNVITKEILVRIPVSDLLLTKPCTQEEFRALLEDGGLSPSSSLTLNKQGVTFEAAAATVCSIVHGQVVEMIAGAASIYSATVADGHVCLQIVDQDESVNIDAKCSSQELTTALLADLEARLS</sequence>
<dbReference type="OMA" id="ICITNIG"/>
<dbReference type="Gene3D" id="1.25.10.10">
    <property type="entry name" value="Leucine-rich Repeat Variant"/>
    <property type="match status" value="1"/>
</dbReference>
<evidence type="ECO:0000256" key="3">
    <source>
        <dbReference type="ARBA" id="ARBA00015717"/>
    </source>
</evidence>
<dbReference type="InterPro" id="IPR058898">
    <property type="entry name" value="Mu_AP3"/>
</dbReference>
<protein>
    <recommendedName>
        <fullName evidence="3">AP-3 complex subunit delta</fullName>
    </recommendedName>
</protein>
<comment type="similarity">
    <text evidence="2">Belongs to the adaptor complexes large subunit family.</text>
</comment>
<dbReference type="PANTHER" id="PTHR22781">
    <property type="entry name" value="DELTA ADAPTIN-RELATED"/>
    <property type="match status" value="1"/>
</dbReference>
<keyword evidence="7" id="KW-0472">Membrane</keyword>
<dbReference type="GO" id="GO:0006623">
    <property type="term" value="P:protein targeting to vacuole"/>
    <property type="evidence" value="ECO:0007669"/>
    <property type="project" value="TreeGrafter"/>
</dbReference>
<proteinExistence type="inferred from homology"/>
<evidence type="ECO:0000256" key="6">
    <source>
        <dbReference type="ARBA" id="ARBA00022927"/>
    </source>
</evidence>
<feature type="compositionally biased region" description="Low complexity" evidence="8">
    <location>
        <begin position="1040"/>
        <end position="1055"/>
    </location>
</feature>
<dbReference type="FunFam" id="1.25.10.10:FF:000251">
    <property type="entry name" value="AP-3 complex subunit delta"/>
    <property type="match status" value="1"/>
</dbReference>
<dbReference type="RefSeq" id="XP_004993320.1">
    <property type="nucleotide sequence ID" value="XM_004993263.1"/>
</dbReference>
<dbReference type="GeneID" id="16073897"/>
<evidence type="ECO:0000256" key="7">
    <source>
        <dbReference type="ARBA" id="ARBA00023136"/>
    </source>
</evidence>
<dbReference type="eggNOG" id="KOG1059">
    <property type="taxonomic scope" value="Eukaryota"/>
</dbReference>
<name>F2UB91_SALR5</name>
<reference evidence="10" key="1">
    <citation type="submission" date="2009-08" db="EMBL/GenBank/DDBJ databases">
        <title>Annotation of Salpingoeca rosetta.</title>
        <authorList>
            <consortium name="The Broad Institute Genome Sequencing Platform"/>
            <person name="Russ C."/>
            <person name="Cuomo C."/>
            <person name="Burger G."/>
            <person name="Gray M.W."/>
            <person name="Holland P.W.H."/>
            <person name="King N."/>
            <person name="Lang F.B.F."/>
            <person name="Roger A.J."/>
            <person name="Ruiz-Trillo I."/>
            <person name="Young S.K."/>
            <person name="Zeng Q."/>
            <person name="Gargeya S."/>
            <person name="Alvarado L."/>
            <person name="Berlin A."/>
            <person name="Chapman S.B."/>
            <person name="Chen Z."/>
            <person name="Freedman E."/>
            <person name="Gellesch M."/>
            <person name="Goldberg J."/>
            <person name="Griggs A."/>
            <person name="Gujja S."/>
            <person name="Heilman E."/>
            <person name="Heiman D."/>
            <person name="Howarth C."/>
            <person name="Mehta T."/>
            <person name="Neiman D."/>
            <person name="Pearson M."/>
            <person name="Roberts A."/>
            <person name="Saif S."/>
            <person name="Shea T."/>
            <person name="Shenoy N."/>
            <person name="Sisk P."/>
            <person name="Stolte C."/>
            <person name="Sykes S."/>
            <person name="White J."/>
            <person name="Yandava C."/>
            <person name="Haas B."/>
            <person name="Nusbaum C."/>
            <person name="Birren B."/>
        </authorList>
    </citation>
    <scope>NUCLEOTIDE SEQUENCE [LARGE SCALE GENOMIC DNA]</scope>
    <source>
        <strain evidence="10">ATCC 50818</strain>
    </source>
</reference>
<feature type="region of interest" description="Disordered" evidence="8">
    <location>
        <begin position="1088"/>
        <end position="1203"/>
    </location>
</feature>
<dbReference type="InterPro" id="IPR010474">
    <property type="entry name" value="AP3D_dom_metazoa"/>
</dbReference>
<dbReference type="InterPro" id="IPR017105">
    <property type="entry name" value="AP3_complex_dsu"/>
</dbReference>
<feature type="compositionally biased region" description="Low complexity" evidence="8">
    <location>
        <begin position="963"/>
        <end position="977"/>
    </location>
</feature>
<evidence type="ECO:0000256" key="8">
    <source>
        <dbReference type="SAM" id="MobiDB-lite"/>
    </source>
</evidence>
<feature type="compositionally biased region" description="Low complexity" evidence="8">
    <location>
        <begin position="1182"/>
        <end position="1203"/>
    </location>
</feature>
<dbReference type="GO" id="GO:0030123">
    <property type="term" value="C:AP-3 adaptor complex"/>
    <property type="evidence" value="ECO:0007669"/>
    <property type="project" value="InterPro"/>
</dbReference>
<dbReference type="InterPro" id="IPR011989">
    <property type="entry name" value="ARM-like"/>
</dbReference>